<dbReference type="AlphaFoldDB" id="A0A163GI57"/>
<evidence type="ECO:0000256" key="1">
    <source>
        <dbReference type="SAM" id="Phobius"/>
    </source>
</evidence>
<proteinExistence type="predicted"/>
<gene>
    <name evidence="2" type="ORF">AWU65_03110</name>
</gene>
<evidence type="ECO:0000313" key="2">
    <source>
        <dbReference type="EMBL" id="KZS44984.1"/>
    </source>
</evidence>
<protein>
    <submittedName>
        <fullName evidence="2">Uncharacterized protein</fullName>
    </submittedName>
</protein>
<comment type="caution">
    <text evidence="2">The sequence shown here is derived from an EMBL/GenBank/DDBJ whole genome shotgun (WGS) entry which is preliminary data.</text>
</comment>
<feature type="transmembrane region" description="Helical" evidence="1">
    <location>
        <begin position="6"/>
        <end position="23"/>
    </location>
</feature>
<dbReference type="Proteomes" id="UP000076796">
    <property type="component" value="Unassembled WGS sequence"/>
</dbReference>
<organism evidence="2 3">
    <name type="scientific">Paenibacillus glucanolyticus</name>
    <dbReference type="NCBI Taxonomy" id="59843"/>
    <lineage>
        <taxon>Bacteria</taxon>
        <taxon>Bacillati</taxon>
        <taxon>Bacillota</taxon>
        <taxon>Bacilli</taxon>
        <taxon>Bacillales</taxon>
        <taxon>Paenibacillaceae</taxon>
        <taxon>Paenibacillus</taxon>
    </lineage>
</organism>
<keyword evidence="1" id="KW-1133">Transmembrane helix</keyword>
<keyword evidence="1" id="KW-0472">Membrane</keyword>
<accession>A0A163GI57</accession>
<reference evidence="2" key="1">
    <citation type="journal article" date="2016" name="Genome Announc.">
        <title>Draft genomes of two strains of Paenibacillus glucanolyticus with capability to degrade lignocellulose.</title>
        <authorList>
            <person name="Mathews S.L."/>
            <person name="Pawlak J."/>
            <person name="Grunden A.M."/>
        </authorList>
    </citation>
    <scope>NUCLEOTIDE SEQUENCE [LARGE SCALE GENOMIC DNA]</scope>
    <source>
        <strain evidence="2">SLM1</strain>
    </source>
</reference>
<keyword evidence="1" id="KW-0812">Transmembrane</keyword>
<sequence length="94" mass="11121">MFPVIIVSLIIFLLLFMFIKGYIHSKNERAKKEKAFREELLLKIKENTPSFQEETMSTILSISTKDLTSYLEENTLIHQDVYNQLLKKHFEPSK</sequence>
<keyword evidence="3" id="KW-1185">Reference proteome</keyword>
<evidence type="ECO:0000313" key="3">
    <source>
        <dbReference type="Proteomes" id="UP000076796"/>
    </source>
</evidence>
<dbReference type="EMBL" id="LWMH01000001">
    <property type="protein sequence ID" value="KZS44984.1"/>
    <property type="molecule type" value="Genomic_DNA"/>
</dbReference>
<name>A0A163GI57_9BACL</name>